<evidence type="ECO:0000256" key="1">
    <source>
        <dbReference type="SAM" id="MobiDB-lite"/>
    </source>
</evidence>
<name>A0AAD1FZU5_SPHMI</name>
<reference evidence="2 3" key="1">
    <citation type="submission" date="2018-06" db="EMBL/GenBank/DDBJ databases">
        <title>Complete Genome Sequence of the Microcystin-Degrading Bacterium Sphingosinicella microcystinivorans Strain B-9.</title>
        <authorList>
            <person name="Jin H."/>
            <person name="Nishizawa T."/>
            <person name="Guo Y."/>
            <person name="Nishizawa A."/>
            <person name="Park H."/>
            <person name="Kato H."/>
            <person name="Tsuji K."/>
            <person name="Harada K."/>
        </authorList>
    </citation>
    <scope>NUCLEOTIDE SEQUENCE [LARGE SCALE GENOMIC DNA]</scope>
    <source>
        <strain evidence="2 3">B9</strain>
    </source>
</reference>
<dbReference type="Proteomes" id="UP000275727">
    <property type="component" value="Chromosome"/>
</dbReference>
<organism evidence="2 3">
    <name type="scientific">Sphingosinicella microcystinivorans</name>
    <dbReference type="NCBI Taxonomy" id="335406"/>
    <lineage>
        <taxon>Bacteria</taxon>
        <taxon>Pseudomonadati</taxon>
        <taxon>Pseudomonadota</taxon>
        <taxon>Alphaproteobacteria</taxon>
        <taxon>Sphingomonadales</taxon>
        <taxon>Sphingosinicellaceae</taxon>
        <taxon>Sphingosinicella</taxon>
    </lineage>
</organism>
<accession>A0AAD1FZU5</accession>
<feature type="compositionally biased region" description="Basic and acidic residues" evidence="1">
    <location>
        <begin position="74"/>
        <end position="111"/>
    </location>
</feature>
<sequence length="124" mass="13652">MRHRVGVVASFHGIDHLVEEQPHDAGRDAGEQEPAADDDDRQRCPVRRVTPEALHPRGQGRGAAAAEPAVEAIPDARKDEEREGDRFQEHGDKAPVGELGKDTRQFGEHARRLAPKVAGGEMRR</sequence>
<evidence type="ECO:0000313" key="2">
    <source>
        <dbReference type="EMBL" id="BBE32969.1"/>
    </source>
</evidence>
<feature type="compositionally biased region" description="Low complexity" evidence="1">
    <location>
        <begin position="63"/>
        <end position="73"/>
    </location>
</feature>
<dbReference type="EMBL" id="AP018711">
    <property type="protein sequence ID" value="BBE32969.1"/>
    <property type="molecule type" value="Genomic_DNA"/>
</dbReference>
<gene>
    <name evidence="2" type="ORF">SmB9_06270</name>
</gene>
<protein>
    <submittedName>
        <fullName evidence="2">Uncharacterized protein</fullName>
    </submittedName>
</protein>
<feature type="region of interest" description="Disordered" evidence="1">
    <location>
        <begin position="1"/>
        <end position="124"/>
    </location>
</feature>
<evidence type="ECO:0000313" key="3">
    <source>
        <dbReference type="Proteomes" id="UP000275727"/>
    </source>
</evidence>
<feature type="compositionally biased region" description="Basic and acidic residues" evidence="1">
    <location>
        <begin position="13"/>
        <end position="30"/>
    </location>
</feature>
<proteinExistence type="predicted"/>
<dbReference type="KEGG" id="smic:SmB9_06270"/>
<dbReference type="AlphaFoldDB" id="A0AAD1FZU5"/>